<protein>
    <submittedName>
        <fullName evidence="8">B-type cyclin</fullName>
    </submittedName>
</protein>
<comment type="similarity">
    <text evidence="4">Belongs to the cyclin family.</text>
</comment>
<dbReference type="InterPro" id="IPR006671">
    <property type="entry name" value="Cyclin_N"/>
</dbReference>
<dbReference type="GO" id="GO:0051301">
    <property type="term" value="P:cell division"/>
    <property type="evidence" value="ECO:0007669"/>
    <property type="project" value="UniProtKB-KW"/>
</dbReference>
<reference evidence="8" key="1">
    <citation type="submission" date="2020-06" db="EMBL/GenBank/DDBJ databases">
        <authorList>
            <consortium name="Plant Systems Biology data submission"/>
        </authorList>
    </citation>
    <scope>NUCLEOTIDE SEQUENCE</scope>
    <source>
        <strain evidence="8">D6</strain>
    </source>
</reference>
<dbReference type="OrthoDB" id="285802at2759"/>
<comment type="caution">
    <text evidence="8">The sequence shown here is derived from an EMBL/GenBank/DDBJ whole genome shotgun (WGS) entry which is preliminary data.</text>
</comment>
<evidence type="ECO:0000256" key="3">
    <source>
        <dbReference type="ARBA" id="ARBA00023306"/>
    </source>
</evidence>
<feature type="region of interest" description="Disordered" evidence="5">
    <location>
        <begin position="40"/>
        <end position="62"/>
    </location>
</feature>
<dbReference type="PIRSF" id="PIRSF001771">
    <property type="entry name" value="Cyclin_A_B_D_E"/>
    <property type="match status" value="1"/>
</dbReference>
<dbReference type="GO" id="GO:0044772">
    <property type="term" value="P:mitotic cell cycle phase transition"/>
    <property type="evidence" value="ECO:0007669"/>
    <property type="project" value="InterPro"/>
</dbReference>
<keyword evidence="3" id="KW-0131">Cell cycle</keyword>
<dbReference type="InterPro" id="IPR048258">
    <property type="entry name" value="Cyclins_cyclin-box"/>
</dbReference>
<evidence type="ECO:0000256" key="4">
    <source>
        <dbReference type="RuleBase" id="RU000383"/>
    </source>
</evidence>
<dbReference type="SUPFAM" id="SSF47954">
    <property type="entry name" value="Cyclin-like"/>
    <property type="match status" value="2"/>
</dbReference>
<proteinExistence type="inferred from homology"/>
<dbReference type="PANTHER" id="PTHR10177">
    <property type="entry name" value="CYCLINS"/>
    <property type="match status" value="1"/>
</dbReference>
<evidence type="ECO:0000256" key="2">
    <source>
        <dbReference type="ARBA" id="ARBA00023127"/>
    </source>
</evidence>
<dbReference type="GO" id="GO:0016538">
    <property type="term" value="F:cyclin-dependent protein serine/threonine kinase regulator activity"/>
    <property type="evidence" value="ECO:0007669"/>
    <property type="project" value="InterPro"/>
</dbReference>
<name>A0A9N8EKR6_9STRA</name>
<evidence type="ECO:0000313" key="8">
    <source>
        <dbReference type="EMBL" id="CAB9520684.1"/>
    </source>
</evidence>
<dbReference type="InterPro" id="IPR039361">
    <property type="entry name" value="Cyclin"/>
</dbReference>
<dbReference type="AlphaFoldDB" id="A0A9N8EKR6"/>
<dbReference type="Pfam" id="PF02984">
    <property type="entry name" value="Cyclin_C"/>
    <property type="match status" value="1"/>
</dbReference>
<dbReference type="InterPro" id="IPR013763">
    <property type="entry name" value="Cyclin-like_dom"/>
</dbReference>
<evidence type="ECO:0000256" key="1">
    <source>
        <dbReference type="ARBA" id="ARBA00022618"/>
    </source>
</evidence>
<dbReference type="Proteomes" id="UP001153069">
    <property type="component" value="Unassembled WGS sequence"/>
</dbReference>
<feature type="compositionally biased region" description="Polar residues" evidence="5">
    <location>
        <begin position="42"/>
        <end position="54"/>
    </location>
</feature>
<feature type="domain" description="Cyclin-like" evidence="6">
    <location>
        <begin position="181"/>
        <end position="268"/>
    </location>
</feature>
<dbReference type="InterPro" id="IPR004367">
    <property type="entry name" value="Cyclin_C-dom"/>
</dbReference>
<evidence type="ECO:0000313" key="9">
    <source>
        <dbReference type="Proteomes" id="UP001153069"/>
    </source>
</evidence>
<evidence type="ECO:0000259" key="6">
    <source>
        <dbReference type="SMART" id="SM00385"/>
    </source>
</evidence>
<organism evidence="8 9">
    <name type="scientific">Seminavis robusta</name>
    <dbReference type="NCBI Taxonomy" id="568900"/>
    <lineage>
        <taxon>Eukaryota</taxon>
        <taxon>Sar</taxon>
        <taxon>Stramenopiles</taxon>
        <taxon>Ochrophyta</taxon>
        <taxon>Bacillariophyta</taxon>
        <taxon>Bacillariophyceae</taxon>
        <taxon>Bacillariophycidae</taxon>
        <taxon>Naviculales</taxon>
        <taxon>Naviculaceae</taxon>
        <taxon>Seminavis</taxon>
    </lineage>
</organism>
<dbReference type="SMART" id="SM00385">
    <property type="entry name" value="CYCLIN"/>
    <property type="match status" value="2"/>
</dbReference>
<dbReference type="Gene3D" id="1.10.472.10">
    <property type="entry name" value="Cyclin-like"/>
    <property type="match status" value="2"/>
</dbReference>
<keyword evidence="2 4" id="KW-0195">Cyclin</keyword>
<accession>A0A9N8EKR6</accession>
<feature type="domain" description="Cyclin-like" evidence="6">
    <location>
        <begin position="281"/>
        <end position="362"/>
    </location>
</feature>
<dbReference type="EMBL" id="CAICTM010001123">
    <property type="protein sequence ID" value="CAB9520684.1"/>
    <property type="molecule type" value="Genomic_DNA"/>
</dbReference>
<keyword evidence="1" id="KW-0132">Cell division</keyword>
<sequence length="368" mass="41429">MALQKSRNPLQNVTNVSKQNYKAKKKIKPREFLPRPAIARPSTLTSNVPGVQNKLSHKLPEGSNRQDDVILLKTNIEPVQPKHEKNSAVHPFQKAIEVSSCAASDILKKYTCSNVRKNATVPAASFVLPQEIQQEDLPVTVPYADDIHTTLRSQEHLAQVSPSYLADQPFLSSDHRASLIDWITNVNSFYDFSSKTLHLAVNLFDRFLDTTTDKRVRSSKLQLGGAACFWIASKYEEICNVSMNDLVYLCQKKYPPEDFVAAEEAILKTLDYGVSFPTASTFLDLYLQVTNAEESTSLMAHNILDRTLPCHDLLIEFRPSQMASASLFLAFQKRSVPWAPAWARYTGYEAEDLEIVADAMENAFARWT</sequence>
<dbReference type="PROSITE" id="PS00292">
    <property type="entry name" value="CYCLINS"/>
    <property type="match status" value="1"/>
</dbReference>
<evidence type="ECO:0000259" key="7">
    <source>
        <dbReference type="SMART" id="SM01332"/>
    </source>
</evidence>
<dbReference type="SMART" id="SM01332">
    <property type="entry name" value="Cyclin_C"/>
    <property type="match status" value="1"/>
</dbReference>
<dbReference type="FunFam" id="1.10.472.10:FF:000001">
    <property type="entry name" value="G2/mitotic-specific cyclin"/>
    <property type="match status" value="1"/>
</dbReference>
<feature type="domain" description="Cyclin C-terminal" evidence="7">
    <location>
        <begin position="277"/>
        <end position="368"/>
    </location>
</feature>
<dbReference type="InterPro" id="IPR036915">
    <property type="entry name" value="Cyclin-like_sf"/>
</dbReference>
<evidence type="ECO:0000256" key="5">
    <source>
        <dbReference type="SAM" id="MobiDB-lite"/>
    </source>
</evidence>
<dbReference type="InterPro" id="IPR046965">
    <property type="entry name" value="Cyclin_A/B-like"/>
</dbReference>
<dbReference type="Pfam" id="PF00134">
    <property type="entry name" value="Cyclin_N"/>
    <property type="match status" value="1"/>
</dbReference>
<gene>
    <name evidence="8" type="ORF">SEMRO_1125_G243970.1</name>
</gene>
<keyword evidence="9" id="KW-1185">Reference proteome</keyword>
<dbReference type="CDD" id="cd20537">
    <property type="entry name" value="CYCLIN_CCNO-like_rpt2"/>
    <property type="match status" value="1"/>
</dbReference>